<keyword evidence="1" id="KW-0812">Transmembrane</keyword>
<keyword evidence="1" id="KW-0472">Membrane</keyword>
<dbReference type="Proteomes" id="UP000050786">
    <property type="component" value="Unassembled WGS sequence"/>
</dbReference>
<dbReference type="GO" id="GO:0006508">
    <property type="term" value="P:proteolysis"/>
    <property type="evidence" value="ECO:0007669"/>
    <property type="project" value="UniProtKB-KW"/>
</dbReference>
<dbReference type="EMBL" id="CYPS01000011">
    <property type="protein sequence ID" value="CUH42191.1"/>
    <property type="molecule type" value="Genomic_DNA"/>
</dbReference>
<feature type="transmembrane region" description="Helical" evidence="1">
    <location>
        <begin position="159"/>
        <end position="178"/>
    </location>
</feature>
<feature type="domain" description="Prepilin type IV endopeptidase peptidase" evidence="2">
    <location>
        <begin position="15"/>
        <end position="129"/>
    </location>
</feature>
<evidence type="ECO:0000256" key="1">
    <source>
        <dbReference type="SAM" id="Phobius"/>
    </source>
</evidence>
<evidence type="ECO:0000313" key="4">
    <source>
        <dbReference type="Proteomes" id="UP000050786"/>
    </source>
</evidence>
<evidence type="ECO:0000259" key="2">
    <source>
        <dbReference type="Pfam" id="PF01478"/>
    </source>
</evidence>
<protein>
    <submittedName>
        <fullName evidence="3">Flp pilus assembly protein, protease CpaA</fullName>
    </submittedName>
</protein>
<feature type="transmembrane region" description="Helical" evidence="1">
    <location>
        <begin position="36"/>
        <end position="56"/>
    </location>
</feature>
<accession>A0A0P1E3W8</accession>
<sequence>MNIPATAAAWFLPFVLPICFYVAFTDLRSMLIKNHAVIALAVVFAVVGLFLLPPWATEWTTGGVGPITLTLPPYLWQLLHIVVVLFFGILFNAAGVIGAGDAKFLAAASAFVWAGDYMLMTLIATCAMLGAYVTHRLARHTRLRAIAPDWESWDQGKKFPMGFPLGAGLAIYLILGTVSGS</sequence>
<feature type="transmembrane region" description="Helical" evidence="1">
    <location>
        <begin position="6"/>
        <end position="24"/>
    </location>
</feature>
<keyword evidence="4" id="KW-1185">Reference proteome</keyword>
<keyword evidence="3" id="KW-0645">Protease</keyword>
<reference evidence="4" key="1">
    <citation type="submission" date="2015-09" db="EMBL/GenBank/DDBJ databases">
        <authorList>
            <person name="Rodrigo-Torres L."/>
            <person name="Arahal D.R."/>
        </authorList>
    </citation>
    <scope>NUCLEOTIDE SEQUENCE [LARGE SCALE GENOMIC DNA]</scope>
    <source>
        <strain evidence="4">CECT 4293</strain>
    </source>
</reference>
<name>A0A0P1E3W8_9RHOB</name>
<dbReference type="Gene3D" id="1.20.120.1220">
    <property type="match status" value="1"/>
</dbReference>
<dbReference type="RefSeq" id="WP_058272286.1">
    <property type="nucleotide sequence ID" value="NZ_CYPS01000011.1"/>
</dbReference>
<dbReference type="GO" id="GO:0004190">
    <property type="term" value="F:aspartic-type endopeptidase activity"/>
    <property type="evidence" value="ECO:0007669"/>
    <property type="project" value="InterPro"/>
</dbReference>
<organism evidence="3 4">
    <name type="scientific">Ruegeria atlantica</name>
    <dbReference type="NCBI Taxonomy" id="81569"/>
    <lineage>
        <taxon>Bacteria</taxon>
        <taxon>Pseudomonadati</taxon>
        <taxon>Pseudomonadota</taxon>
        <taxon>Alphaproteobacteria</taxon>
        <taxon>Rhodobacterales</taxon>
        <taxon>Roseobacteraceae</taxon>
        <taxon>Ruegeria</taxon>
    </lineage>
</organism>
<evidence type="ECO:0000313" key="3">
    <source>
        <dbReference type="EMBL" id="CUH42191.1"/>
    </source>
</evidence>
<dbReference type="AlphaFoldDB" id="A0A0P1E3W8"/>
<keyword evidence="3" id="KW-0378">Hydrolase</keyword>
<dbReference type="Pfam" id="PF01478">
    <property type="entry name" value="Peptidase_A24"/>
    <property type="match status" value="1"/>
</dbReference>
<proteinExistence type="predicted"/>
<dbReference type="GO" id="GO:0016020">
    <property type="term" value="C:membrane"/>
    <property type="evidence" value="ECO:0007669"/>
    <property type="project" value="InterPro"/>
</dbReference>
<feature type="transmembrane region" description="Helical" evidence="1">
    <location>
        <begin position="111"/>
        <end position="133"/>
    </location>
</feature>
<dbReference type="InterPro" id="IPR000045">
    <property type="entry name" value="Prepilin_IV_endopep_pep"/>
</dbReference>
<keyword evidence="1" id="KW-1133">Transmembrane helix</keyword>
<gene>
    <name evidence="3" type="ORF">RUM4293_01077</name>
</gene>
<feature type="transmembrane region" description="Helical" evidence="1">
    <location>
        <begin position="76"/>
        <end position="99"/>
    </location>
</feature>